<keyword evidence="10 15" id="KW-0812">Transmembrane</keyword>
<comment type="similarity">
    <text evidence="4 15">Belongs to the AcsB/BcsB family.</text>
</comment>
<accession>A0A7Z7BCA9</accession>
<keyword evidence="7 15" id="KW-1003">Cell membrane</keyword>
<keyword evidence="8 15" id="KW-0997">Cell inner membrane</keyword>
<keyword evidence="12 15" id="KW-1133">Transmembrane helix</keyword>
<keyword evidence="15" id="KW-0732">Signal</keyword>
<evidence type="ECO:0000256" key="1">
    <source>
        <dbReference type="ARBA" id="ARBA00002057"/>
    </source>
</evidence>
<comment type="function">
    <text evidence="1 15">Binds the cellulose synthase activator, bis-(3'-5') cyclic diguanylic acid (c-di-GMP).</text>
</comment>
<name>A0A7Z7BCA9_9BURK</name>
<evidence type="ECO:0000256" key="6">
    <source>
        <dbReference type="ARBA" id="ARBA00021844"/>
    </source>
</evidence>
<feature type="chain" id="PRO_5031588875" description="Cyclic di-GMP-binding protein" evidence="15">
    <location>
        <begin position="29"/>
        <end position="765"/>
    </location>
</feature>
<evidence type="ECO:0000256" key="8">
    <source>
        <dbReference type="ARBA" id="ARBA00022519"/>
    </source>
</evidence>
<evidence type="ECO:0000256" key="15">
    <source>
        <dbReference type="RuleBase" id="RU365021"/>
    </source>
</evidence>
<organism evidence="16 17">
    <name type="scientific">Paraburkholderia steynii</name>
    <dbReference type="NCBI Taxonomy" id="1245441"/>
    <lineage>
        <taxon>Bacteria</taxon>
        <taxon>Pseudomonadati</taxon>
        <taxon>Pseudomonadota</taxon>
        <taxon>Betaproteobacteria</taxon>
        <taxon>Burkholderiales</taxon>
        <taxon>Burkholderiaceae</taxon>
        <taxon>Paraburkholderia</taxon>
    </lineage>
</organism>
<comment type="pathway">
    <text evidence="3 15">Glycan metabolism; bacterial cellulose biosynthesis.</text>
</comment>
<keyword evidence="9 15" id="KW-0973">c-di-GMP</keyword>
<dbReference type="PANTHER" id="PTHR39083">
    <property type="entry name" value="CYCLIC DI-GMP-BINDING PROTEIN"/>
    <property type="match status" value="1"/>
</dbReference>
<dbReference type="Pfam" id="PF03170">
    <property type="entry name" value="BcsB"/>
    <property type="match status" value="1"/>
</dbReference>
<dbReference type="InterPro" id="IPR018513">
    <property type="entry name" value="Cell_synthase_bac"/>
</dbReference>
<keyword evidence="11 15" id="KW-0135">Cellulose biosynthesis</keyword>
<comment type="subcellular location">
    <subcellularLocation>
        <location evidence="2">Cell inner membrane</location>
        <topology evidence="2">Single-pass membrane protein</topology>
    </subcellularLocation>
</comment>
<dbReference type="AlphaFoldDB" id="A0A7Z7BCA9"/>
<evidence type="ECO:0000256" key="2">
    <source>
        <dbReference type="ARBA" id="ARBA00004377"/>
    </source>
</evidence>
<keyword evidence="17" id="KW-1185">Reference proteome</keyword>
<reference evidence="16" key="1">
    <citation type="submission" date="2016-10" db="EMBL/GenBank/DDBJ databases">
        <authorList>
            <person name="Varghese N."/>
            <person name="Submissions S."/>
        </authorList>
    </citation>
    <scope>NUCLEOTIDE SEQUENCE [LARGE SCALE GENOMIC DNA]</scope>
    <source>
        <strain evidence="16">YR281</strain>
    </source>
</reference>
<feature type="signal peptide" evidence="15">
    <location>
        <begin position="1"/>
        <end position="28"/>
    </location>
</feature>
<dbReference type="GO" id="GO:0005886">
    <property type="term" value="C:plasma membrane"/>
    <property type="evidence" value="ECO:0007669"/>
    <property type="project" value="UniProtKB-SubCell"/>
</dbReference>
<dbReference type="UniPathway" id="UPA00694"/>
<dbReference type="PRINTS" id="PR01440">
    <property type="entry name" value="CELLSNTHASEB"/>
</dbReference>
<evidence type="ECO:0000313" key="16">
    <source>
        <dbReference type="EMBL" id="SDI70285.1"/>
    </source>
</evidence>
<evidence type="ECO:0000256" key="4">
    <source>
        <dbReference type="ARBA" id="ARBA00010714"/>
    </source>
</evidence>
<dbReference type="InterPro" id="IPR003920">
    <property type="entry name" value="Cell_synth_B"/>
</dbReference>
<dbReference type="Proteomes" id="UP000198900">
    <property type="component" value="Unassembled WGS sequence"/>
</dbReference>
<evidence type="ECO:0000256" key="14">
    <source>
        <dbReference type="ARBA" id="ARBA00033444"/>
    </source>
</evidence>
<evidence type="ECO:0000256" key="5">
    <source>
        <dbReference type="ARBA" id="ARBA00011437"/>
    </source>
</evidence>
<proteinExistence type="inferred from homology"/>
<dbReference type="GO" id="GO:0030244">
    <property type="term" value="P:cellulose biosynthetic process"/>
    <property type="evidence" value="ECO:0007669"/>
    <property type="project" value="UniProtKB-KW"/>
</dbReference>
<evidence type="ECO:0000256" key="12">
    <source>
        <dbReference type="ARBA" id="ARBA00022989"/>
    </source>
</evidence>
<evidence type="ECO:0000256" key="7">
    <source>
        <dbReference type="ARBA" id="ARBA00022475"/>
    </source>
</evidence>
<dbReference type="PANTHER" id="PTHR39083:SF1">
    <property type="entry name" value="CYCLIC DI-GMP-BINDING PROTEIN"/>
    <property type="match status" value="1"/>
</dbReference>
<feature type="transmembrane region" description="Helical" evidence="15">
    <location>
        <begin position="731"/>
        <end position="752"/>
    </location>
</feature>
<dbReference type="RefSeq" id="WP_091785437.1">
    <property type="nucleotide sequence ID" value="NZ_FNDI01000022.1"/>
</dbReference>
<evidence type="ECO:0000256" key="13">
    <source>
        <dbReference type="ARBA" id="ARBA00023136"/>
    </source>
</evidence>
<evidence type="ECO:0000256" key="3">
    <source>
        <dbReference type="ARBA" id="ARBA00005186"/>
    </source>
</evidence>
<dbReference type="Gene3D" id="2.60.120.260">
    <property type="entry name" value="Galactose-binding domain-like"/>
    <property type="match status" value="2"/>
</dbReference>
<evidence type="ECO:0000256" key="10">
    <source>
        <dbReference type="ARBA" id="ARBA00022692"/>
    </source>
</evidence>
<dbReference type="GO" id="GO:0006011">
    <property type="term" value="P:UDP-alpha-D-glucose metabolic process"/>
    <property type="evidence" value="ECO:0007669"/>
    <property type="project" value="InterPro"/>
</dbReference>
<evidence type="ECO:0000313" key="17">
    <source>
        <dbReference type="Proteomes" id="UP000198900"/>
    </source>
</evidence>
<protein>
    <recommendedName>
        <fullName evidence="6 15">Cyclic di-GMP-binding protein</fullName>
    </recommendedName>
    <alternativeName>
        <fullName evidence="14 15">Cellulose synthase regulatory subunit</fullName>
    </alternativeName>
</protein>
<evidence type="ECO:0000256" key="11">
    <source>
        <dbReference type="ARBA" id="ARBA00022916"/>
    </source>
</evidence>
<dbReference type="EMBL" id="FNDI01000022">
    <property type="protein sequence ID" value="SDI70285.1"/>
    <property type="molecule type" value="Genomic_DNA"/>
</dbReference>
<evidence type="ECO:0000256" key="9">
    <source>
        <dbReference type="ARBA" id="ARBA00022636"/>
    </source>
</evidence>
<comment type="caution">
    <text evidence="16">The sequence shown here is derived from an EMBL/GenBank/DDBJ whole genome shotgun (WGS) entry which is preliminary data.</text>
</comment>
<sequence>MSVSSIYQVIIRAACTTVLLLAGSAALAAAQPKSPAADATSAASASGSIAANQTEISLATLGNLSGPLRLAGAAVARSMSIPLSAREQARDAVLHLVVSNSVSLLMARSQLAVRINDRTVAQLQLSPRQPETTADIRVPVDLLRPGYNALTFAVAEHSTENCEDPNSPELWMEIDTTASTLRMQTELKPLTPTLANLSDLVDPKQWSARSIAIVNAARPDNDQQLASGGLLAQGIALRLRYLSATPRVLDAQPGTGAGMLSGLALTPLAGSDVLLIGARDALRRYIDPQIAARIDGAFLGVYPKPDDARHFVLVVSGRDDAEVNRAARAFAHSELPLPRSSELVVGEFDESTLPRWSASRTISGTAPWSFRQLGFTSRTLRPQDEVNLDVRLPADIYAPEDAKVTLDMNFSEGARMREDSVLDVRLNGRFAQAIALDQTQGAVIRHYRISLPLRDFHTGQNTLSLRALLVPSVSDRCVFRQTDNLEVTLLDSSTLTLPDASHYATLPDLKRFADGGFPYTVPHDGSGLAVRIASKDHSTIAAAWSLMSKLAQSQMAPLTSAQVTFGAPGAGRHTVLVGATPALPLALLDHAPWSPGKSISVMNSMGGSSDERSGSWFNRHWDALFDAPVHAAPIGDTLRGDLTLSQQLLVMQYRDAAGRALTVLTSASADELLDGVSRLVEPTYWGGLDGNVAVLSFNHPGLWTAQIGDTYETGTLGAMEWLGFSLSRHPWLGYAALVLLLAVFAASTSLLLKRYHQKQHRDADQ</sequence>
<gene>
    <name evidence="16" type="ORF">SAMN04487926_12240</name>
</gene>
<keyword evidence="13 15" id="KW-0472">Membrane</keyword>
<comment type="subunit">
    <text evidence="5 15">Tightly associated with the cellulose synthase catalytic subunit.</text>
</comment>